<evidence type="ECO:0000313" key="2">
    <source>
        <dbReference type="Proteomes" id="UP000887300"/>
    </source>
</evidence>
<comment type="caution">
    <text evidence="1">The sequence shown here is derived from an EMBL/GenBank/DDBJ whole genome shotgun (WGS) entry which is preliminary data.</text>
</comment>
<dbReference type="EMBL" id="JABBHS010000027">
    <property type="protein sequence ID" value="MBU2721792.1"/>
    <property type="molecule type" value="Genomic_DNA"/>
</dbReference>
<protein>
    <submittedName>
        <fullName evidence="1">Uncharacterized protein</fullName>
    </submittedName>
</protein>
<dbReference type="Proteomes" id="UP000887300">
    <property type="component" value="Unassembled WGS sequence"/>
</dbReference>
<evidence type="ECO:0000313" key="1">
    <source>
        <dbReference type="EMBL" id="MBU2721792.1"/>
    </source>
</evidence>
<gene>
    <name evidence="1" type="ORF">HF568_00785</name>
</gene>
<reference evidence="1" key="1">
    <citation type="journal article" date="2021" name="ISME J.">
        <title>Genomic evolution of the class Acidithiobacillia: deep-branching Proteobacteria living in extreme acidic conditions.</title>
        <authorList>
            <person name="Moya-Beltran A."/>
            <person name="Beard S."/>
            <person name="Rojas-Villalobos C."/>
            <person name="Issotta F."/>
            <person name="Gallardo Y."/>
            <person name="Ulloa R."/>
            <person name="Giaveno A."/>
            <person name="Degli Esposti M."/>
            <person name="Johnson D.B."/>
            <person name="Quatrini R."/>
        </authorList>
    </citation>
    <scope>NUCLEOTIDE SEQUENCE</scope>
    <source>
        <strain evidence="1">DSM 583</strain>
    </source>
</reference>
<sequence>MGHLIFFCGNTGKDGRNLVALGHRIPCVGLFGTCGASTWRSAFIARYQSEDIRYFNPQVADWRPEYADIEAQHLARDEIILFPVTGETYGFGSLAETGFSILQALQADPIRNIILMVDEVLNHELESDALAFQESLRARRLVNAHIRQLNRANVFIVQDLAEMLRLSVELYRFSTDVIEGQQKHRNWKRSNNVG</sequence>
<organism evidence="1 2">
    <name type="scientific">Acidithiobacillus ferridurans</name>
    <dbReference type="NCBI Taxonomy" id="1232575"/>
    <lineage>
        <taxon>Bacteria</taxon>
        <taxon>Pseudomonadati</taxon>
        <taxon>Pseudomonadota</taxon>
        <taxon>Acidithiobacillia</taxon>
        <taxon>Acidithiobacillales</taxon>
        <taxon>Acidithiobacillaceae</taxon>
        <taxon>Acidithiobacillus</taxon>
    </lineage>
</organism>
<dbReference type="AlphaFoldDB" id="A0A8X8K965"/>
<dbReference type="Gene3D" id="3.40.50.450">
    <property type="match status" value="1"/>
</dbReference>
<proteinExistence type="predicted"/>
<accession>A0A8X8K965</accession>
<name>A0A8X8K965_ACIFI</name>